<dbReference type="Proteomes" id="UP001470230">
    <property type="component" value="Unassembled WGS sequence"/>
</dbReference>
<dbReference type="InterPro" id="IPR029016">
    <property type="entry name" value="GAF-like_dom_sf"/>
</dbReference>
<dbReference type="InterPro" id="IPR051330">
    <property type="entry name" value="Phosphatase_reg/MetRdx"/>
</dbReference>
<comment type="similarity">
    <text evidence="1">Belongs to the free Met sulfoxide reductase family.</text>
</comment>
<keyword evidence="4" id="KW-1185">Reference proteome</keyword>
<reference evidence="3 4" key="1">
    <citation type="submission" date="2024-04" db="EMBL/GenBank/DDBJ databases">
        <title>Tritrichomonas musculus Genome.</title>
        <authorList>
            <person name="Alves-Ferreira E."/>
            <person name="Grigg M."/>
            <person name="Lorenzi H."/>
            <person name="Galac M."/>
        </authorList>
    </citation>
    <scope>NUCLEOTIDE SEQUENCE [LARGE SCALE GENOMIC DNA]</scope>
    <source>
        <strain evidence="3 4">EAF2021</strain>
    </source>
</reference>
<comment type="caution">
    <text evidence="3">The sequence shown here is derived from an EMBL/GenBank/DDBJ whole genome shotgun (WGS) entry which is preliminary data.</text>
</comment>
<dbReference type="Gene3D" id="3.30.450.40">
    <property type="match status" value="1"/>
</dbReference>
<protein>
    <recommendedName>
        <fullName evidence="2">GAF domain-containing protein</fullName>
    </recommendedName>
</protein>
<feature type="domain" description="GAF" evidence="2">
    <location>
        <begin position="61"/>
        <end position="165"/>
    </location>
</feature>
<sequence length="171" mass="19070">MSHEEHHSFDPFELTGNRKADDESLLTTLRAYCEPSNNSLRILYCSLSNVAALLGWYLKEVNWVGFYLTEGDELILGPFHGLPACTRIKIGKGVCGASFKDKKQYNVKNVHDFPGHIACDSASNSELVTPILKNGEVVGLLDIDSPHLEHFTDEDNKLCQNIVDILSEVCF</sequence>
<dbReference type="Pfam" id="PF01590">
    <property type="entry name" value="GAF"/>
    <property type="match status" value="1"/>
</dbReference>
<organism evidence="3 4">
    <name type="scientific">Tritrichomonas musculus</name>
    <dbReference type="NCBI Taxonomy" id="1915356"/>
    <lineage>
        <taxon>Eukaryota</taxon>
        <taxon>Metamonada</taxon>
        <taxon>Parabasalia</taxon>
        <taxon>Tritrichomonadida</taxon>
        <taxon>Tritrichomonadidae</taxon>
        <taxon>Tritrichomonas</taxon>
    </lineage>
</organism>
<dbReference type="PANTHER" id="PTHR21021:SF15">
    <property type="entry name" value="FREE METHIONINE-R-SULFOXIDE REDUCTASE"/>
    <property type="match status" value="1"/>
</dbReference>
<name>A0ABR2KK26_9EUKA</name>
<gene>
    <name evidence="3" type="ORF">M9Y10_028429</name>
</gene>
<evidence type="ECO:0000313" key="4">
    <source>
        <dbReference type="Proteomes" id="UP001470230"/>
    </source>
</evidence>
<dbReference type="SUPFAM" id="SSF55781">
    <property type="entry name" value="GAF domain-like"/>
    <property type="match status" value="1"/>
</dbReference>
<evidence type="ECO:0000259" key="2">
    <source>
        <dbReference type="Pfam" id="PF01590"/>
    </source>
</evidence>
<evidence type="ECO:0000313" key="3">
    <source>
        <dbReference type="EMBL" id="KAK8891222.1"/>
    </source>
</evidence>
<evidence type="ECO:0000256" key="1">
    <source>
        <dbReference type="ARBA" id="ARBA00038454"/>
    </source>
</evidence>
<dbReference type="EMBL" id="JAPFFF010000004">
    <property type="protein sequence ID" value="KAK8891222.1"/>
    <property type="molecule type" value="Genomic_DNA"/>
</dbReference>
<accession>A0ABR2KK26</accession>
<dbReference type="PANTHER" id="PTHR21021">
    <property type="entry name" value="GAF/PUTATIVE CYTOSKELETAL PROTEIN"/>
    <property type="match status" value="1"/>
</dbReference>
<proteinExistence type="inferred from homology"/>
<dbReference type="InterPro" id="IPR003018">
    <property type="entry name" value="GAF"/>
</dbReference>